<organism evidence="9 10">
    <name type="scientific">Inquilinus limosus</name>
    <dbReference type="NCBI Taxonomy" id="171674"/>
    <lineage>
        <taxon>Bacteria</taxon>
        <taxon>Pseudomonadati</taxon>
        <taxon>Pseudomonadota</taxon>
        <taxon>Alphaproteobacteria</taxon>
        <taxon>Rhodospirillales</taxon>
        <taxon>Rhodospirillaceae</taxon>
        <taxon>Inquilinus</taxon>
    </lineage>
</organism>
<dbReference type="InterPro" id="IPR000312">
    <property type="entry name" value="Glycosyl_Trfase_fam3"/>
</dbReference>
<dbReference type="PANTHER" id="PTHR10515:SF0">
    <property type="entry name" value="THYMIDINE PHOSPHORYLASE"/>
    <property type="match status" value="1"/>
</dbReference>
<evidence type="ECO:0000256" key="6">
    <source>
        <dbReference type="ARBA" id="ARBA00048550"/>
    </source>
</evidence>
<comment type="subunit">
    <text evidence="2 7">Homodimer.</text>
</comment>
<protein>
    <recommendedName>
        <fullName evidence="3 7">Thymidine phosphorylase</fullName>
        <ecNumber evidence="3 7">2.4.2.4</ecNumber>
    </recommendedName>
    <alternativeName>
        <fullName evidence="7">TdRPase</fullName>
    </alternativeName>
</protein>
<comment type="pathway">
    <text evidence="7">Pyrimidine metabolism; dTMP biosynthesis via salvage pathway; dTMP from thymine: step 1/2.</text>
</comment>
<reference evidence="10" key="1">
    <citation type="submission" date="2017-05" db="EMBL/GenBank/DDBJ databases">
        <authorList>
            <person name="Macchi M."/>
            <person name="Festa S."/>
            <person name="Coppotelli B.M."/>
            <person name="Morelli I.S."/>
        </authorList>
    </citation>
    <scope>NUCLEOTIDE SEQUENCE [LARGE SCALE GENOMIC DNA]</scope>
    <source>
        <strain evidence="10">I</strain>
    </source>
</reference>
<comment type="caution">
    <text evidence="9">The sequence shown here is derived from an EMBL/GenBank/DDBJ whole genome shotgun (WGS) entry which is preliminary data.</text>
</comment>
<dbReference type="AlphaFoldDB" id="A0A211ZL82"/>
<dbReference type="InterPro" id="IPR035902">
    <property type="entry name" value="Nuc_phospho_transferase"/>
</dbReference>
<keyword evidence="4 7" id="KW-0328">Glycosyltransferase</keyword>
<dbReference type="EMBL" id="NHON01000029">
    <property type="protein sequence ID" value="OWJ66029.1"/>
    <property type="molecule type" value="Genomic_DNA"/>
</dbReference>
<keyword evidence="10" id="KW-1185">Reference proteome</keyword>
<dbReference type="SUPFAM" id="SSF52418">
    <property type="entry name" value="Nucleoside phosphorylase/phosphoribosyltransferase catalytic domain"/>
    <property type="match status" value="1"/>
</dbReference>
<dbReference type="GO" id="GO:0004645">
    <property type="term" value="F:1,4-alpha-oligoglucan phosphorylase activity"/>
    <property type="evidence" value="ECO:0007669"/>
    <property type="project" value="InterPro"/>
</dbReference>
<evidence type="ECO:0000259" key="8">
    <source>
        <dbReference type="SMART" id="SM00941"/>
    </source>
</evidence>
<dbReference type="PIRSF" id="PIRSF000478">
    <property type="entry name" value="TP_PyNP"/>
    <property type="match status" value="1"/>
</dbReference>
<evidence type="ECO:0000313" key="9">
    <source>
        <dbReference type="EMBL" id="OWJ66029.1"/>
    </source>
</evidence>
<evidence type="ECO:0000256" key="5">
    <source>
        <dbReference type="ARBA" id="ARBA00022679"/>
    </source>
</evidence>
<dbReference type="Proteomes" id="UP000196655">
    <property type="component" value="Unassembled WGS sequence"/>
</dbReference>
<dbReference type="SMART" id="SM00941">
    <property type="entry name" value="PYNP_C"/>
    <property type="match status" value="1"/>
</dbReference>
<comment type="catalytic activity">
    <reaction evidence="6 7">
        <text>thymidine + phosphate = 2-deoxy-alpha-D-ribose 1-phosphate + thymine</text>
        <dbReference type="Rhea" id="RHEA:16037"/>
        <dbReference type="ChEBI" id="CHEBI:17748"/>
        <dbReference type="ChEBI" id="CHEBI:17821"/>
        <dbReference type="ChEBI" id="CHEBI:43474"/>
        <dbReference type="ChEBI" id="CHEBI:57259"/>
        <dbReference type="EC" id="2.4.2.4"/>
    </reaction>
</comment>
<proteinExistence type="inferred from homology"/>
<evidence type="ECO:0000313" key="10">
    <source>
        <dbReference type="Proteomes" id="UP000196655"/>
    </source>
</evidence>
<feature type="domain" description="Pyrimidine nucleoside phosphorylase C-terminal" evidence="8">
    <location>
        <begin position="351"/>
        <end position="426"/>
    </location>
</feature>
<dbReference type="SUPFAM" id="SSF54680">
    <property type="entry name" value="Pyrimidine nucleoside phosphorylase C-terminal domain"/>
    <property type="match status" value="1"/>
</dbReference>
<dbReference type="NCBIfam" id="TIGR02644">
    <property type="entry name" value="Y_phosphoryl"/>
    <property type="match status" value="1"/>
</dbReference>
<dbReference type="InterPro" id="IPR013102">
    <property type="entry name" value="PYNP_C"/>
</dbReference>
<dbReference type="InterPro" id="IPR000053">
    <property type="entry name" value="Thymidine/pyrmidine_PPase"/>
</dbReference>
<name>A0A211ZL82_9PROT</name>
<dbReference type="GO" id="GO:0009032">
    <property type="term" value="F:thymidine phosphorylase activity"/>
    <property type="evidence" value="ECO:0007669"/>
    <property type="project" value="UniProtKB-UniRule"/>
</dbReference>
<dbReference type="GO" id="GO:0006206">
    <property type="term" value="P:pyrimidine nucleobase metabolic process"/>
    <property type="evidence" value="ECO:0007669"/>
    <property type="project" value="InterPro"/>
</dbReference>
<dbReference type="RefSeq" id="WP_088152125.1">
    <property type="nucleotide sequence ID" value="NZ_NHON01000029.1"/>
</dbReference>
<dbReference type="GO" id="GO:0046104">
    <property type="term" value="P:thymidine metabolic process"/>
    <property type="evidence" value="ECO:0007669"/>
    <property type="project" value="UniProtKB-UniRule"/>
</dbReference>
<dbReference type="Pfam" id="PF02885">
    <property type="entry name" value="Glycos_trans_3N"/>
    <property type="match status" value="1"/>
</dbReference>
<dbReference type="Gene3D" id="3.90.1170.30">
    <property type="entry name" value="Pyrimidine nucleoside phosphorylase-like, C-terminal domain"/>
    <property type="match status" value="1"/>
</dbReference>
<dbReference type="SUPFAM" id="SSF47648">
    <property type="entry name" value="Nucleoside phosphorylase/phosphoribosyltransferase N-terminal domain"/>
    <property type="match status" value="1"/>
</dbReference>
<dbReference type="HAMAP" id="MF_01628">
    <property type="entry name" value="Thymid_phosp"/>
    <property type="match status" value="1"/>
</dbReference>
<evidence type="ECO:0000256" key="4">
    <source>
        <dbReference type="ARBA" id="ARBA00022676"/>
    </source>
</evidence>
<evidence type="ECO:0000256" key="2">
    <source>
        <dbReference type="ARBA" id="ARBA00011738"/>
    </source>
</evidence>
<keyword evidence="5 7" id="KW-0808">Transferase</keyword>
<evidence type="ECO:0000256" key="3">
    <source>
        <dbReference type="ARBA" id="ARBA00011892"/>
    </source>
</evidence>
<dbReference type="InterPro" id="IPR013465">
    <property type="entry name" value="Thymidine_Pase"/>
</dbReference>
<dbReference type="UniPathway" id="UPA00578">
    <property type="reaction ID" value="UER00638"/>
</dbReference>
<dbReference type="InterPro" id="IPR036566">
    <property type="entry name" value="PYNP-like_C_sf"/>
</dbReference>
<evidence type="ECO:0000256" key="7">
    <source>
        <dbReference type="HAMAP-Rule" id="MF_01628"/>
    </source>
</evidence>
<dbReference type="Gene3D" id="1.20.970.10">
    <property type="entry name" value="Transferase, Pyrimidine Nucleoside Phosphorylase, Chain C"/>
    <property type="match status" value="1"/>
</dbReference>
<gene>
    <name evidence="7" type="primary">deoA</name>
    <name evidence="9" type="ORF">BWR60_16525</name>
</gene>
<comment type="function">
    <text evidence="7">The enzymes which catalyze the reversible phosphorolysis of pyrimidine nucleosides are involved in the degradation of these compounds and in their utilization as carbon and energy sources, or in the rescue of pyrimidine bases for nucleotide synthesis.</text>
</comment>
<dbReference type="EC" id="2.4.2.4" evidence="3 7"/>
<dbReference type="InterPro" id="IPR017872">
    <property type="entry name" value="Pyrmidine_PPase_CS"/>
</dbReference>
<dbReference type="FunFam" id="3.40.1030.10:FF:000003">
    <property type="entry name" value="Pyrimidine-nucleoside phosphorylase"/>
    <property type="match status" value="1"/>
</dbReference>
<accession>A0A211ZL82</accession>
<dbReference type="Gene3D" id="3.40.1030.10">
    <property type="entry name" value="Nucleoside phosphorylase/phosphoribosyltransferase catalytic domain"/>
    <property type="match status" value="1"/>
</dbReference>
<dbReference type="Pfam" id="PF07831">
    <property type="entry name" value="PYNP_C"/>
    <property type="match status" value="1"/>
</dbReference>
<dbReference type="InterPro" id="IPR017459">
    <property type="entry name" value="Glycosyl_Trfase_fam3_N_dom"/>
</dbReference>
<dbReference type="OrthoDB" id="9763887at2"/>
<dbReference type="InterPro" id="IPR036320">
    <property type="entry name" value="Glycosyl_Trfase_fam3_N_dom_sf"/>
</dbReference>
<dbReference type="InterPro" id="IPR018090">
    <property type="entry name" value="Pyrmidine_PPas_bac/euk"/>
</dbReference>
<dbReference type="Pfam" id="PF00591">
    <property type="entry name" value="Glycos_transf_3"/>
    <property type="match status" value="1"/>
</dbReference>
<sequence>MTLLPQEIIRRKRDGAELDVAEIEAMVRGAVDASVTDAQIAAFAMAVFFRGMTMPERVAFTRAMARSGRVLDWSAANLPGPVLDKHSTGGIGDKTSLILAPIIAACGGFVPMISGRGLGHTGGTLDKMDAIPGYVSQPETDVLDRVVRSAGCAVVGATRDIAPADRRIYAIRDTTGTVESIDLITASILSKKMAAGLSGLVMDVKFGTGAFMSDIDDARALARSIVDVANGGGLPTVALLTDMNQPLGRTAGNAVEVRESIDLLTGGPKDGRLWEVTARLTAELLVIGGLAADAEAGRVKVEHALASGAAAERFARMVRDLGGPADILEKADRHLPAAPVIRPIAAERDGVVAAVDARAVGVAIVALGGGRTRPEDGVDHAVGLTGIAAIGEAVGAKGRPLALLHARDEASAAAAEAAIRAAMAVAHTAPAQPALVAERIA</sequence>
<dbReference type="GO" id="GO:0005829">
    <property type="term" value="C:cytosol"/>
    <property type="evidence" value="ECO:0007669"/>
    <property type="project" value="TreeGrafter"/>
</dbReference>
<dbReference type="NCBIfam" id="TIGR02643">
    <property type="entry name" value="T_phosphoryl"/>
    <property type="match status" value="1"/>
</dbReference>
<dbReference type="NCBIfam" id="NF004490">
    <property type="entry name" value="PRK05820.1"/>
    <property type="match status" value="1"/>
</dbReference>
<dbReference type="STRING" id="1122125.GCA_000423185_05288"/>
<evidence type="ECO:0000256" key="1">
    <source>
        <dbReference type="ARBA" id="ARBA00006915"/>
    </source>
</evidence>
<dbReference type="PANTHER" id="PTHR10515">
    <property type="entry name" value="THYMIDINE PHOSPHORYLASE"/>
    <property type="match status" value="1"/>
</dbReference>
<comment type="similarity">
    <text evidence="1 7">Belongs to the thymidine/pyrimidine-nucleoside phosphorylase family.</text>
</comment>
<dbReference type="PROSITE" id="PS00647">
    <property type="entry name" value="THYMID_PHOSPHORYLASE"/>
    <property type="match status" value="1"/>
</dbReference>